<dbReference type="HOGENOM" id="CLU_766807_0_0_10"/>
<protein>
    <submittedName>
        <fullName evidence="3">Glycosyl transferase, group 1</fullName>
    </submittedName>
</protein>
<dbReference type="RefSeq" id="WP_041496293.1">
    <property type="nucleotide sequence ID" value="NZ_AP014548.1"/>
</dbReference>
<dbReference type="Proteomes" id="UP000031760">
    <property type="component" value="Chromosome"/>
</dbReference>
<gene>
    <name evidence="3" type="ORF">NMS_1739</name>
</gene>
<evidence type="ECO:0000259" key="2">
    <source>
        <dbReference type="Pfam" id="PF13439"/>
    </source>
</evidence>
<dbReference type="Pfam" id="PF13439">
    <property type="entry name" value="Glyco_transf_4"/>
    <property type="match status" value="1"/>
</dbReference>
<proteinExistence type="predicted"/>
<dbReference type="OrthoDB" id="9811239at2"/>
<dbReference type="PANTHER" id="PTHR12526:SF630">
    <property type="entry name" value="GLYCOSYLTRANSFERASE"/>
    <property type="match status" value="1"/>
</dbReference>
<dbReference type="STRING" id="1454201.NMS_1739"/>
<name>W8VVU1_9FLAO</name>
<dbReference type="PANTHER" id="PTHR12526">
    <property type="entry name" value="GLYCOSYLTRANSFERASE"/>
    <property type="match status" value="1"/>
</dbReference>
<feature type="domain" description="Glycosyl transferase family 1" evidence="1">
    <location>
        <begin position="185"/>
        <end position="339"/>
    </location>
</feature>
<dbReference type="KEGG" id="nmf:NMS_1739"/>
<dbReference type="SUPFAM" id="SSF53756">
    <property type="entry name" value="UDP-Glycosyltransferase/glycogen phosphorylase"/>
    <property type="match status" value="1"/>
</dbReference>
<organism evidence="3 4">
    <name type="scientific">Nonlabens marinus S1-08</name>
    <dbReference type="NCBI Taxonomy" id="1454201"/>
    <lineage>
        <taxon>Bacteria</taxon>
        <taxon>Pseudomonadati</taxon>
        <taxon>Bacteroidota</taxon>
        <taxon>Flavobacteriia</taxon>
        <taxon>Flavobacteriales</taxon>
        <taxon>Flavobacteriaceae</taxon>
        <taxon>Nonlabens</taxon>
    </lineage>
</organism>
<keyword evidence="3" id="KW-0808">Transferase</keyword>
<reference evidence="3 4" key="1">
    <citation type="journal article" date="2014" name="Proc. Natl. Acad. Sci. U.S.A.">
        <title>Functional characterization of flavobacteria rhodopsins reveals a unique class of light-driven chloride pump in bacteria.</title>
        <authorList>
            <person name="Yoshizawa S."/>
            <person name="Kumagai Y."/>
            <person name="Kim H."/>
            <person name="Ogura Y."/>
            <person name="Hayashi T."/>
            <person name="Iwasaki W."/>
            <person name="DeLong E.F."/>
            <person name="Kogure K."/>
        </authorList>
    </citation>
    <scope>NUCLEOTIDE SEQUENCE [LARGE SCALE GENOMIC DNA]</scope>
    <source>
        <strain evidence="3 4">S1-08</strain>
    </source>
</reference>
<dbReference type="GO" id="GO:0016757">
    <property type="term" value="F:glycosyltransferase activity"/>
    <property type="evidence" value="ECO:0007669"/>
    <property type="project" value="InterPro"/>
</dbReference>
<dbReference type="InterPro" id="IPR028098">
    <property type="entry name" value="Glyco_trans_4-like_N"/>
</dbReference>
<dbReference type="CDD" id="cd03801">
    <property type="entry name" value="GT4_PimA-like"/>
    <property type="match status" value="1"/>
</dbReference>
<evidence type="ECO:0000313" key="3">
    <source>
        <dbReference type="EMBL" id="BAO55748.1"/>
    </source>
</evidence>
<dbReference type="EMBL" id="AP014548">
    <property type="protein sequence ID" value="BAO55748.1"/>
    <property type="molecule type" value="Genomic_DNA"/>
</dbReference>
<keyword evidence="4" id="KW-1185">Reference proteome</keyword>
<evidence type="ECO:0000313" key="4">
    <source>
        <dbReference type="Proteomes" id="UP000031760"/>
    </source>
</evidence>
<sequence length="367" mass="41823">MYKRPKHIAIVCNYEVRPDRVGGMDRFFVAYDAFAKANSFQVTWYFSRFEPYSFYSNLTIKNADGENVESFFLKQLAVTADEYDILITHFTSLCNSFYKQARKIQDFEKVIVVDHNPRPLNGFTFKKRLKNRVKGLLYHKYVDQFIGVSNYTSHHIIKDLGLHVAGKTTTIHNGIDTSQVCTSQRNRARTYTQTDKLKLIIVSHLRESKGIQDVIAAISKLEPAELQKVETHIYGSGPMEKELKDQVALNDLSNCIFFKGSSAQIPELLADFDYLLQPTYMECFSLSILESLAANVPVITTTVGGNPEIIIEGENGFLFEAKNTTRLIQILKDLLNNEKGIYTSTSDTIRNGYTLEKMVIDHLKPIN</sequence>
<dbReference type="Gene3D" id="3.40.50.2000">
    <property type="entry name" value="Glycogen Phosphorylase B"/>
    <property type="match status" value="2"/>
</dbReference>
<feature type="domain" description="Glycosyltransferase subfamily 4-like N-terminal" evidence="2">
    <location>
        <begin position="80"/>
        <end position="178"/>
    </location>
</feature>
<evidence type="ECO:0000259" key="1">
    <source>
        <dbReference type="Pfam" id="PF00534"/>
    </source>
</evidence>
<accession>W8VVU1</accession>
<dbReference type="InterPro" id="IPR001296">
    <property type="entry name" value="Glyco_trans_1"/>
</dbReference>
<dbReference type="Pfam" id="PF00534">
    <property type="entry name" value="Glycos_transf_1"/>
    <property type="match status" value="1"/>
</dbReference>
<dbReference type="AlphaFoldDB" id="W8VVU1"/>